<protein>
    <submittedName>
        <fullName evidence="1">Uncharacterized protein</fullName>
    </submittedName>
</protein>
<reference evidence="1" key="2">
    <citation type="submission" date="2022-06" db="UniProtKB">
        <authorList>
            <consortium name="EnsemblMetazoa"/>
        </authorList>
    </citation>
    <scope>IDENTIFICATION</scope>
    <source>
        <strain evidence="1">DF5081</strain>
    </source>
</reference>
<accession>A0A8R1EBR3</accession>
<organism evidence="1 2">
    <name type="scientific">Caenorhabditis japonica</name>
    <dbReference type="NCBI Taxonomy" id="281687"/>
    <lineage>
        <taxon>Eukaryota</taxon>
        <taxon>Metazoa</taxon>
        <taxon>Ecdysozoa</taxon>
        <taxon>Nematoda</taxon>
        <taxon>Chromadorea</taxon>
        <taxon>Rhabditida</taxon>
        <taxon>Rhabditina</taxon>
        <taxon>Rhabditomorpha</taxon>
        <taxon>Rhabditoidea</taxon>
        <taxon>Rhabditidae</taxon>
        <taxon>Peloderinae</taxon>
        <taxon>Caenorhabditis</taxon>
    </lineage>
</organism>
<dbReference type="Proteomes" id="UP000005237">
    <property type="component" value="Unassembled WGS sequence"/>
</dbReference>
<evidence type="ECO:0000313" key="2">
    <source>
        <dbReference type="Proteomes" id="UP000005237"/>
    </source>
</evidence>
<evidence type="ECO:0000313" key="1">
    <source>
        <dbReference type="EnsemblMetazoa" id="CJA33313.1"/>
    </source>
</evidence>
<proteinExistence type="predicted"/>
<keyword evidence="2" id="KW-1185">Reference proteome</keyword>
<name>A0A8R1EBR3_CAEJA</name>
<reference evidence="2" key="1">
    <citation type="submission" date="2010-08" db="EMBL/GenBank/DDBJ databases">
        <authorList>
            <consortium name="Caenorhabditis japonica Sequencing Consortium"/>
            <person name="Wilson R.K."/>
        </authorList>
    </citation>
    <scope>NUCLEOTIDE SEQUENCE [LARGE SCALE GENOMIC DNA]</scope>
    <source>
        <strain evidence="2">DF5081</strain>
    </source>
</reference>
<dbReference type="AlphaFoldDB" id="A0A8R1EBR3"/>
<dbReference type="EnsemblMetazoa" id="CJA33313.1">
    <property type="protein sequence ID" value="CJA33313.1"/>
    <property type="gene ID" value="WBGene00209160"/>
</dbReference>
<sequence>MHQLGSSLHMIFRYVVSNNRSTSCDCIVNNLLTNRKIELRTNVVDALWRIGDDPNDVPFIAGVDTRRLLTAIAVKNLLSQLGDARVSLIFQRVAMYVKRNIE</sequence>